<keyword evidence="8" id="KW-1185">Reference proteome</keyword>
<comment type="caution">
    <text evidence="7">The sequence shown here is derived from an EMBL/GenBank/DDBJ whole genome shotgun (WGS) entry which is preliminary data.</text>
</comment>
<evidence type="ECO:0000259" key="6">
    <source>
        <dbReference type="Pfam" id="PF02463"/>
    </source>
</evidence>
<feature type="compositionally biased region" description="Basic and acidic residues" evidence="5">
    <location>
        <begin position="27"/>
        <end position="36"/>
    </location>
</feature>
<dbReference type="Gene3D" id="3.40.50.300">
    <property type="entry name" value="P-loop containing nucleotide triphosphate hydrolases"/>
    <property type="match status" value="2"/>
</dbReference>
<evidence type="ECO:0000313" key="8">
    <source>
        <dbReference type="Proteomes" id="UP000308730"/>
    </source>
</evidence>
<protein>
    <recommendedName>
        <fullName evidence="2">Structural maintenance of chromosomes protein 5</fullName>
    </recommendedName>
</protein>
<organism evidence="7 8">
    <name type="scientific">Antrodiella citrinella</name>
    <dbReference type="NCBI Taxonomy" id="2447956"/>
    <lineage>
        <taxon>Eukaryota</taxon>
        <taxon>Fungi</taxon>
        <taxon>Dikarya</taxon>
        <taxon>Basidiomycota</taxon>
        <taxon>Agaricomycotina</taxon>
        <taxon>Agaricomycetes</taxon>
        <taxon>Polyporales</taxon>
        <taxon>Steccherinaceae</taxon>
        <taxon>Antrodiella</taxon>
    </lineage>
</organism>
<dbReference type="GO" id="GO:0003697">
    <property type="term" value="F:single-stranded DNA binding"/>
    <property type="evidence" value="ECO:0007669"/>
    <property type="project" value="TreeGrafter"/>
</dbReference>
<evidence type="ECO:0000256" key="2">
    <source>
        <dbReference type="ARBA" id="ARBA00018687"/>
    </source>
</evidence>
<proteinExistence type="inferred from homology"/>
<feature type="compositionally biased region" description="Acidic residues" evidence="5">
    <location>
        <begin position="50"/>
        <end position="83"/>
    </location>
</feature>
<evidence type="ECO:0000256" key="4">
    <source>
        <dbReference type="SAM" id="Coils"/>
    </source>
</evidence>
<evidence type="ECO:0000256" key="3">
    <source>
        <dbReference type="ARBA" id="ARBA00023054"/>
    </source>
</evidence>
<dbReference type="GO" id="GO:0000724">
    <property type="term" value="P:double-strand break repair via homologous recombination"/>
    <property type="evidence" value="ECO:0007669"/>
    <property type="project" value="TreeGrafter"/>
</dbReference>
<dbReference type="PANTHER" id="PTHR45916">
    <property type="entry name" value="STRUCTURAL MAINTENANCE OF CHROMOSOMES PROTEIN 5"/>
    <property type="match status" value="1"/>
</dbReference>
<dbReference type="OrthoDB" id="10254973at2759"/>
<dbReference type="GO" id="GO:0030915">
    <property type="term" value="C:Smc5-Smc6 complex"/>
    <property type="evidence" value="ECO:0007669"/>
    <property type="project" value="TreeGrafter"/>
</dbReference>
<feature type="compositionally biased region" description="Polar residues" evidence="5">
    <location>
        <begin position="1"/>
        <end position="11"/>
    </location>
</feature>
<dbReference type="InterPro" id="IPR003395">
    <property type="entry name" value="RecF/RecN/SMC_N"/>
</dbReference>
<feature type="coiled-coil region" evidence="4">
    <location>
        <begin position="911"/>
        <end position="949"/>
    </location>
</feature>
<dbReference type="GO" id="GO:0005634">
    <property type="term" value="C:nucleus"/>
    <property type="evidence" value="ECO:0007669"/>
    <property type="project" value="TreeGrafter"/>
</dbReference>
<evidence type="ECO:0000256" key="1">
    <source>
        <dbReference type="ARBA" id="ARBA00010171"/>
    </source>
</evidence>
<comment type="similarity">
    <text evidence="1">Belongs to the SMC family. SMC5 subfamily.</text>
</comment>
<dbReference type="PANTHER" id="PTHR45916:SF1">
    <property type="entry name" value="STRUCTURAL MAINTENANCE OF CHROMOSOMES PROTEIN 5"/>
    <property type="match status" value="1"/>
</dbReference>
<dbReference type="Proteomes" id="UP000308730">
    <property type="component" value="Unassembled WGS sequence"/>
</dbReference>
<evidence type="ECO:0000313" key="7">
    <source>
        <dbReference type="EMBL" id="THH29882.1"/>
    </source>
</evidence>
<feature type="region of interest" description="Disordered" evidence="5">
    <location>
        <begin position="1"/>
        <end position="115"/>
    </location>
</feature>
<evidence type="ECO:0000256" key="5">
    <source>
        <dbReference type="SAM" id="MobiDB-lite"/>
    </source>
</evidence>
<gene>
    <name evidence="7" type="ORF">EUX98_g4315</name>
</gene>
<feature type="domain" description="RecF/RecN/SMC N-terminal" evidence="6">
    <location>
        <begin position="130"/>
        <end position="1073"/>
    </location>
</feature>
<accession>A0A4S4MUA7</accession>
<dbReference type="InterPro" id="IPR027417">
    <property type="entry name" value="P-loop_NTPase"/>
</dbReference>
<name>A0A4S4MUA7_9APHY</name>
<dbReference type="AlphaFoldDB" id="A0A4S4MUA7"/>
<reference evidence="7 8" key="1">
    <citation type="submission" date="2019-02" db="EMBL/GenBank/DDBJ databases">
        <title>Genome sequencing of the rare red list fungi Antrodiella citrinella (Flaviporus citrinellus).</title>
        <authorList>
            <person name="Buettner E."/>
            <person name="Kellner H."/>
        </authorList>
    </citation>
    <scope>NUCLEOTIDE SEQUENCE [LARGE SCALE GENOMIC DNA]</scope>
    <source>
        <strain evidence="7 8">DSM 108506</strain>
    </source>
</reference>
<dbReference type="EMBL" id="SGPM01000103">
    <property type="protein sequence ID" value="THH29882.1"/>
    <property type="molecule type" value="Genomic_DNA"/>
</dbReference>
<sequence>MVRRAASSTTEDSLKENSGLPPHTKGKGKETKRERGLSNGKSVARRVQSDDENMQEDNGDQAGEQGEDVDAEEDAEGEEDDEQGAGSPKGRKRARANTNGDARPSGSKVKDEKRAVTLPRDVDGFIPGSIVRVQLKNFVTYDWVEFCPGPYLNMILGPNGTGKSSIACAICLGLNFPSSVLGRASELNAFVKLGTTDGHIEIELKGSKGKPNIIIKRFIAAGTKSSHFSINGQSASGREVNAKMAELNVQVSNLCTFLPQDRVAEFARMTPQQLLKETQRAAGNSNLTNWHETLISTGQELKAIQEALEDDRKQHTNLAERNANLERDVRRFEERKALELEIELLGVIVPYREYHDAKDIYLEAKKRRQVLHDKVKKLMAANAPLDAYKAELAKQCEDLGKQRDAKKASTKLKFNVMNAKWTDNERLEQEADNLKSQLDNLKTREKTRITTIKTHEKQIQKLEEQIANPPKKLSAFRVWDQNGADVVAWLRQNQHRFKMEVMEPPVLSVTISDKRFATSVESCFSNNHLKTFVMQCEEDYKTFNRLVCDTPEALGRTVRVSTWARPKSDIAPPPMSQDTMRGLGFDGYAMDFINYPDGLKMFLQADVQLHRVAIALSAGKVDSNRAMEACSRSGSARFIVGSTMNNVSRSRYGKQLTSNSTYEIRSANRLVTANVDPEVKRRLQADADAAARQLEQVNEQMAQIGEDERALQREQNEFKTKLAKLTQRKEEVSREQTRMQRLRIQLDSNKTALAKLLNAPPIDVDRNNLKRKIIELAKQRVRIVREYQTLIRSAITEQTEATKIILQFLQVSANLAQFQKLSKVRAEKVTEATERFNAVQLEFETSKVRAKDMADIVEQKIKSEVHQETVEKFKAIESSGEALHRTTDQWQDDLAEKKAQLEMAANTNAGVVDQYEQRKKAIERLEEAIAEKEEKVNKKDRAIQIARDKWEPALTKLVDSVADRFAAAFDRIGCAGEIRISQHEDYDKWAIDILVKFRDNEKLQLLTGERQSGGERSLTTIMYLMSLTEEARTPFSLVDEINQGMDARAERAVHNSLVEVTCKADSGQYFLITPKLLPDLNYHERMKVLCVNNGEWLPEDYTRGNMMSMIDAYLRASGRGTSAA</sequence>
<dbReference type="Pfam" id="PF02463">
    <property type="entry name" value="SMC_N"/>
    <property type="match status" value="1"/>
</dbReference>
<keyword evidence="3 4" id="KW-0175">Coiled coil</keyword>
<feature type="coiled-coil region" evidence="4">
    <location>
        <begin position="680"/>
        <end position="786"/>
    </location>
</feature>
<dbReference type="SUPFAM" id="SSF52540">
    <property type="entry name" value="P-loop containing nucleoside triphosphate hydrolases"/>
    <property type="match status" value="1"/>
</dbReference>
<feature type="coiled-coil region" evidence="4">
    <location>
        <begin position="301"/>
        <end position="335"/>
    </location>
</feature>